<dbReference type="EMBL" id="CAGKOT010000001">
    <property type="protein sequence ID" value="CAB5292298.1"/>
    <property type="molecule type" value="Genomic_DNA"/>
</dbReference>
<dbReference type="AlphaFoldDB" id="A0A915YNA1"/>
<name>A0A915YNA1_9GLOM</name>
<feature type="transmembrane region" description="Helical" evidence="1">
    <location>
        <begin position="12"/>
        <end position="40"/>
    </location>
</feature>
<protein>
    <submittedName>
        <fullName evidence="2">Uncharacterized protein</fullName>
    </submittedName>
</protein>
<reference evidence="2" key="1">
    <citation type="submission" date="2020-05" db="EMBL/GenBank/DDBJ databases">
        <authorList>
            <person name="Rincon C."/>
            <person name="Sanders R I."/>
            <person name="Robbins C."/>
            <person name="Chaturvedi A."/>
        </authorList>
    </citation>
    <scope>NUCLEOTIDE SEQUENCE</scope>
    <source>
        <strain evidence="2">CHB12</strain>
    </source>
</reference>
<gene>
    <name evidence="2" type="ORF">CHRIB12_LOCUS171</name>
</gene>
<accession>A0A915YNA1</accession>
<dbReference type="Proteomes" id="UP000684084">
    <property type="component" value="Unassembled WGS sequence"/>
</dbReference>
<comment type="caution">
    <text evidence="2">The sequence shown here is derived from an EMBL/GenBank/DDBJ whole genome shotgun (WGS) entry which is preliminary data.</text>
</comment>
<evidence type="ECO:0000256" key="1">
    <source>
        <dbReference type="SAM" id="Phobius"/>
    </source>
</evidence>
<evidence type="ECO:0000313" key="2">
    <source>
        <dbReference type="EMBL" id="CAB5292298.1"/>
    </source>
</evidence>
<keyword evidence="1" id="KW-0812">Transmembrane</keyword>
<dbReference type="OrthoDB" id="10292576at2759"/>
<keyword evidence="1" id="KW-1133">Transmembrane helix</keyword>
<keyword evidence="1" id="KW-0472">Membrane</keyword>
<organism evidence="2 3">
    <name type="scientific">Rhizophagus irregularis</name>
    <dbReference type="NCBI Taxonomy" id="588596"/>
    <lineage>
        <taxon>Eukaryota</taxon>
        <taxon>Fungi</taxon>
        <taxon>Fungi incertae sedis</taxon>
        <taxon>Mucoromycota</taxon>
        <taxon>Glomeromycotina</taxon>
        <taxon>Glomeromycetes</taxon>
        <taxon>Glomerales</taxon>
        <taxon>Glomeraceae</taxon>
        <taxon>Rhizophagus</taxon>
    </lineage>
</organism>
<evidence type="ECO:0000313" key="3">
    <source>
        <dbReference type="Proteomes" id="UP000684084"/>
    </source>
</evidence>
<sequence>MVTIENKLKNKLDYTFCLIFMKLLRLLWLIILFCGVYGMYDMHVSCNYAFTVKMRAKDLITKLFSPNKDVQRKFIVEGSENKQNLTTYLAFYLFYF</sequence>
<proteinExistence type="predicted"/>